<name>A0A212KLK7_9PROT</name>
<accession>A0A212KLK7</accession>
<evidence type="ECO:0000256" key="1">
    <source>
        <dbReference type="SAM" id="Coils"/>
    </source>
</evidence>
<dbReference type="EMBL" id="FLUO01000003">
    <property type="protein sequence ID" value="SBW12522.1"/>
    <property type="molecule type" value="Genomic_DNA"/>
</dbReference>
<proteinExistence type="predicted"/>
<reference evidence="2" key="1">
    <citation type="submission" date="2016-04" db="EMBL/GenBank/DDBJ databases">
        <authorList>
            <person name="Evans L.H."/>
            <person name="Alamgir A."/>
            <person name="Owens N."/>
            <person name="Weber N.D."/>
            <person name="Virtaneva K."/>
            <person name="Barbian K."/>
            <person name="Babar A."/>
            <person name="Rosenke K."/>
        </authorList>
    </citation>
    <scope>NUCLEOTIDE SEQUENCE</scope>
    <source>
        <strain evidence="2">86</strain>
    </source>
</reference>
<sequence>MSPDPQQRLSADPSVRFLQRLMAAVAHGHRLDDPRDSVICRRWVEIVEGLPDGKLFQVIPQTLRGLFRDPDSRRKLEACGLRADLPLRIEAIAPYVVSFRRFMAARSRPAEDTGREVIAALRLELRRLKAQFDAVFDQAAAIEAERDRLAGENAALKTEVLSLRLERDEAQRQVGEARSKAFRFLRLYLFMLKEELQRRRQDAIRMVTVEVAIETNLATLEALGWQDQAQKAAREILGPELYAAYFDGAPVPETARRDAPAAPYFPLGEIRRDASRGFASPISTKLM</sequence>
<keyword evidence="1" id="KW-0175">Coiled coil</keyword>
<organism evidence="2">
    <name type="scientific">uncultured Alphaproteobacteria bacterium</name>
    <dbReference type="NCBI Taxonomy" id="91750"/>
    <lineage>
        <taxon>Bacteria</taxon>
        <taxon>Pseudomonadati</taxon>
        <taxon>Pseudomonadota</taxon>
        <taxon>Alphaproteobacteria</taxon>
        <taxon>environmental samples</taxon>
    </lineage>
</organism>
<dbReference type="AlphaFoldDB" id="A0A212KLK7"/>
<evidence type="ECO:0000313" key="2">
    <source>
        <dbReference type="EMBL" id="SBW12522.1"/>
    </source>
</evidence>
<gene>
    <name evidence="2" type="ORF">KL86APRO_30072</name>
</gene>
<feature type="coiled-coil region" evidence="1">
    <location>
        <begin position="118"/>
        <end position="180"/>
    </location>
</feature>
<protein>
    <submittedName>
        <fullName evidence="2">Uncharacterized protein</fullName>
    </submittedName>
</protein>